<feature type="transmembrane region" description="Helical" evidence="1">
    <location>
        <begin position="218"/>
        <end position="239"/>
    </location>
</feature>
<dbReference type="PANTHER" id="PTHR46663">
    <property type="entry name" value="DIGUANYLATE CYCLASE DGCT-RELATED"/>
    <property type="match status" value="1"/>
</dbReference>
<dbReference type="InterPro" id="IPR000160">
    <property type="entry name" value="GGDEF_dom"/>
</dbReference>
<organism evidence="3 4">
    <name type="scientific">Pseudaquabacterium rugosum</name>
    <dbReference type="NCBI Taxonomy" id="2984194"/>
    <lineage>
        <taxon>Bacteria</taxon>
        <taxon>Pseudomonadati</taxon>
        <taxon>Pseudomonadota</taxon>
        <taxon>Betaproteobacteria</taxon>
        <taxon>Burkholderiales</taxon>
        <taxon>Sphaerotilaceae</taxon>
        <taxon>Pseudaquabacterium</taxon>
    </lineage>
</organism>
<dbReference type="InterPro" id="IPR011623">
    <property type="entry name" value="7TMR_DISM_rcpt_extracell_dom1"/>
</dbReference>
<protein>
    <submittedName>
        <fullName evidence="3">Diguanylate cyclase</fullName>
        <ecNumber evidence="3">2.7.7.65</ecNumber>
    </submittedName>
</protein>
<dbReference type="GO" id="GO:0052621">
    <property type="term" value="F:diguanylate cyclase activity"/>
    <property type="evidence" value="ECO:0007669"/>
    <property type="project" value="UniProtKB-EC"/>
</dbReference>
<dbReference type="Pfam" id="PF07696">
    <property type="entry name" value="7TMR-DISMED2"/>
    <property type="match status" value="1"/>
</dbReference>
<keyword evidence="1" id="KW-0472">Membrane</keyword>
<dbReference type="PROSITE" id="PS50887">
    <property type="entry name" value="GGDEF"/>
    <property type="match status" value="1"/>
</dbReference>
<feature type="transmembrane region" description="Helical" evidence="1">
    <location>
        <begin position="284"/>
        <end position="304"/>
    </location>
</feature>
<keyword evidence="4" id="KW-1185">Reference proteome</keyword>
<dbReference type="EMBL" id="JBBUTF010000002">
    <property type="protein sequence ID" value="MEK8024657.1"/>
    <property type="molecule type" value="Genomic_DNA"/>
</dbReference>
<accession>A0ABU9B456</accession>
<reference evidence="3 4" key="1">
    <citation type="submission" date="2024-04" db="EMBL/GenBank/DDBJ databases">
        <title>Novel species of the genus Ideonella isolated from streams.</title>
        <authorList>
            <person name="Lu H."/>
        </authorList>
    </citation>
    <scope>NUCLEOTIDE SEQUENCE [LARGE SCALE GENOMIC DNA]</scope>
    <source>
        <strain evidence="3 4">BYS139W</strain>
    </source>
</reference>
<dbReference type="RefSeq" id="WP_341372436.1">
    <property type="nucleotide sequence ID" value="NZ_JBBUTF010000002.1"/>
</dbReference>
<dbReference type="CDD" id="cd01949">
    <property type="entry name" value="GGDEF"/>
    <property type="match status" value="1"/>
</dbReference>
<keyword evidence="3" id="KW-0808">Transferase</keyword>
<feature type="domain" description="GGDEF" evidence="2">
    <location>
        <begin position="482"/>
        <end position="616"/>
    </location>
</feature>
<feature type="transmembrane region" description="Helical" evidence="1">
    <location>
        <begin position="372"/>
        <end position="393"/>
    </location>
</feature>
<dbReference type="SMART" id="SM00267">
    <property type="entry name" value="GGDEF"/>
    <property type="match status" value="1"/>
</dbReference>
<keyword evidence="1" id="KW-1133">Transmembrane helix</keyword>
<dbReference type="InterPro" id="IPR052163">
    <property type="entry name" value="DGC-Regulatory_Protein"/>
</dbReference>
<dbReference type="PANTHER" id="PTHR46663:SF3">
    <property type="entry name" value="SLL0267 PROTEIN"/>
    <property type="match status" value="1"/>
</dbReference>
<name>A0ABU9B456_9BURK</name>
<dbReference type="Proteomes" id="UP001368500">
    <property type="component" value="Unassembled WGS sequence"/>
</dbReference>
<proteinExistence type="predicted"/>
<dbReference type="Pfam" id="PF00990">
    <property type="entry name" value="GGDEF"/>
    <property type="match status" value="1"/>
</dbReference>
<feature type="transmembrane region" description="Helical" evidence="1">
    <location>
        <begin position="316"/>
        <end position="335"/>
    </location>
</feature>
<dbReference type="InterPro" id="IPR043128">
    <property type="entry name" value="Rev_trsase/Diguanyl_cyclase"/>
</dbReference>
<evidence type="ECO:0000313" key="4">
    <source>
        <dbReference type="Proteomes" id="UP001368500"/>
    </source>
</evidence>
<dbReference type="Gene3D" id="3.30.70.270">
    <property type="match status" value="1"/>
</dbReference>
<sequence>MPVLSRPSRGHRLLRHALILSLVLLWWGLLASAHAQVPPPAARAATVRLPVAVPALALPADEDADTARLWPHVRLLAEPAGSPPRDLSWALARAGQFRPAGAPVGNLGAQRQAWWVMVPLRPQGADGPRIFHLDYAPLQAIDLVQLRDGVPVAQHRLGGAQAHAARPLPSRAHAVSLHLRADHDEVLLLRVQTDSAMLLPMALLRPAAFLAEESAMQALHGLLAGISVALLLYALAYWVSLGEAMFGLYAGLLVGVGGFFAVYFGLAQQYLWPGLTPGPLLHKLAPLSVLFALCAGAQFIICALQLPATLRLTRWLHAITGLTLLTLALSVAGVLDYRMTQLAATVMGPLPMLLAMPHGIRMARTGHAIATQLVAGWSAYTTGALIIAGLLWGGLPADFWLQHAFQFASMLEMLLWMRVLGLRIEAVRRDGDRARLEQQNLLTLAHTDALTGLPNRRGLQQALEQALAPALLHGVSARGPVVALAVFLLDLDGFKPVNDRHGHDAGDALLVQVGQRLRAQLRAGDLVARLGGDEFVIMARGLGGDADARRLGEKLLRAFDEPFVLGADLRCRVGLTVGYALAPQDGDQAGDLLKRADAAMYAGKQAGRHCVRRGAASPGLAGTAASAAREASSLTA</sequence>
<comment type="caution">
    <text evidence="3">The sequence shown here is derived from an EMBL/GenBank/DDBJ whole genome shotgun (WGS) entry which is preliminary data.</text>
</comment>
<keyword evidence="3" id="KW-0548">Nucleotidyltransferase</keyword>
<dbReference type="Pfam" id="PF07695">
    <property type="entry name" value="7TMR-DISM_7TM"/>
    <property type="match status" value="1"/>
</dbReference>
<dbReference type="EC" id="2.7.7.65" evidence="3"/>
<dbReference type="Gene3D" id="2.60.40.2380">
    <property type="match status" value="1"/>
</dbReference>
<dbReference type="NCBIfam" id="TIGR00254">
    <property type="entry name" value="GGDEF"/>
    <property type="match status" value="1"/>
</dbReference>
<dbReference type="InterPro" id="IPR011622">
    <property type="entry name" value="7TMR_DISM_rcpt_extracell_dom2"/>
</dbReference>
<evidence type="ECO:0000256" key="1">
    <source>
        <dbReference type="SAM" id="Phobius"/>
    </source>
</evidence>
<evidence type="ECO:0000259" key="2">
    <source>
        <dbReference type="PROSITE" id="PS50887"/>
    </source>
</evidence>
<dbReference type="InterPro" id="IPR029787">
    <property type="entry name" value="Nucleotide_cyclase"/>
</dbReference>
<evidence type="ECO:0000313" key="3">
    <source>
        <dbReference type="EMBL" id="MEK8024657.1"/>
    </source>
</evidence>
<feature type="transmembrane region" description="Helical" evidence="1">
    <location>
        <begin position="341"/>
        <end position="360"/>
    </location>
</feature>
<keyword evidence="1" id="KW-0812">Transmembrane</keyword>
<dbReference type="SUPFAM" id="SSF55073">
    <property type="entry name" value="Nucleotide cyclase"/>
    <property type="match status" value="1"/>
</dbReference>
<feature type="transmembrane region" description="Helical" evidence="1">
    <location>
        <begin position="246"/>
        <end position="264"/>
    </location>
</feature>
<gene>
    <name evidence="3" type="ORF">AACH11_01585</name>
</gene>